<accession>A0A561D7J1</accession>
<organism evidence="1 2">
    <name type="scientific">Neobacillus bataviensis</name>
    <dbReference type="NCBI Taxonomy" id="220685"/>
    <lineage>
        <taxon>Bacteria</taxon>
        <taxon>Bacillati</taxon>
        <taxon>Bacillota</taxon>
        <taxon>Bacilli</taxon>
        <taxon>Bacillales</taxon>
        <taxon>Bacillaceae</taxon>
        <taxon>Neobacillus</taxon>
    </lineage>
</organism>
<evidence type="ECO:0000313" key="2">
    <source>
        <dbReference type="Proteomes" id="UP000319671"/>
    </source>
</evidence>
<proteinExistence type="predicted"/>
<dbReference type="Proteomes" id="UP000319671">
    <property type="component" value="Unassembled WGS sequence"/>
</dbReference>
<protein>
    <submittedName>
        <fullName evidence="1">Uncharacterized protein</fullName>
    </submittedName>
</protein>
<sequence>MIFMSLVLFYRAKKGGLVVLGPRKLVGPGLTCRFWDLPAIFKKYQPILKFTSHFQKIPAELGVYLPFKNTCPISSFTAAFLKNTSQI</sequence>
<evidence type="ECO:0000313" key="1">
    <source>
        <dbReference type="EMBL" id="TWD99409.1"/>
    </source>
</evidence>
<dbReference type="EMBL" id="VIVN01000007">
    <property type="protein sequence ID" value="TWD99409.1"/>
    <property type="molecule type" value="Genomic_DNA"/>
</dbReference>
<name>A0A561D7J1_9BACI</name>
<dbReference type="AlphaFoldDB" id="A0A561D7J1"/>
<keyword evidence="2" id="KW-1185">Reference proteome</keyword>
<reference evidence="1 2" key="1">
    <citation type="submission" date="2019-06" db="EMBL/GenBank/DDBJ databases">
        <title>Sorghum-associated microbial communities from plants grown in Nebraska, USA.</title>
        <authorList>
            <person name="Schachtman D."/>
        </authorList>
    </citation>
    <scope>NUCLEOTIDE SEQUENCE [LARGE SCALE GENOMIC DNA]</scope>
    <source>
        <strain evidence="1 2">2482</strain>
    </source>
</reference>
<gene>
    <name evidence="1" type="ORF">FB550_10744</name>
</gene>
<comment type="caution">
    <text evidence="1">The sequence shown here is derived from an EMBL/GenBank/DDBJ whole genome shotgun (WGS) entry which is preliminary data.</text>
</comment>